<dbReference type="InterPro" id="IPR055726">
    <property type="entry name" value="DUF7302"/>
</dbReference>
<dbReference type="Proteomes" id="UP000028680">
    <property type="component" value="Chromosome"/>
</dbReference>
<evidence type="ECO:0000313" key="3">
    <source>
        <dbReference type="Proteomes" id="UP000028680"/>
    </source>
</evidence>
<proteinExistence type="predicted"/>
<evidence type="ECO:0000256" key="1">
    <source>
        <dbReference type="SAM" id="MobiDB-lite"/>
    </source>
</evidence>
<sequence length="180" mass="20122">MLKNSEKSPAREDASKKLSANLMRIRTKILKTVQDETLDDALSFLKERYDVEKDVNIRLATMAAQSWIIRQKFVRIGLDEPSSVKDHMGEFLPKNKLAAMKPKAKSEEPVKLTAQDGPTGWQLVKIIKETEVNGMQFFENTTINVSDADAEKLISANKAEKVEAEAPPSAPKKPAKKAKE</sequence>
<protein>
    <submittedName>
        <fullName evidence="2">Uncharacterized protein</fullName>
    </submittedName>
</protein>
<dbReference type="EMBL" id="CP003984">
    <property type="protein sequence ID" value="AII86356.1"/>
    <property type="molecule type" value="Genomic_DNA"/>
</dbReference>
<accession>A0AAN0RHS4</accession>
<organism evidence="2 3">
    <name type="scientific">Planktomarina temperata RCA23</name>
    <dbReference type="NCBI Taxonomy" id="666509"/>
    <lineage>
        <taxon>Bacteria</taxon>
        <taxon>Pseudomonadati</taxon>
        <taxon>Pseudomonadota</taxon>
        <taxon>Alphaproteobacteria</taxon>
        <taxon>Rhodobacterales</taxon>
        <taxon>Paracoccaceae</taxon>
        <taxon>Planktomarina</taxon>
    </lineage>
</organism>
<name>A0AAN0RHS4_9RHOB</name>
<dbReference type="RefSeq" id="WP_044049214.1">
    <property type="nucleotide sequence ID" value="NZ_CP003984.1"/>
</dbReference>
<keyword evidence="3" id="KW-1185">Reference proteome</keyword>
<dbReference type="KEGG" id="ptp:RCA23_c08000"/>
<gene>
    <name evidence="2" type="ORF">RCA23_c08000</name>
</gene>
<dbReference type="AlphaFoldDB" id="A0AAN0RHS4"/>
<evidence type="ECO:0000313" key="2">
    <source>
        <dbReference type="EMBL" id="AII86356.1"/>
    </source>
</evidence>
<feature type="region of interest" description="Disordered" evidence="1">
    <location>
        <begin position="158"/>
        <end position="180"/>
    </location>
</feature>
<reference evidence="2 3" key="1">
    <citation type="journal article" date="2014" name="ISME J.">
        <title>Adaptation of an abundant Roseobacter RCA organism to pelagic systems revealed by genomic and transcriptomic analyses.</title>
        <authorList>
            <person name="Voget S."/>
            <person name="Wemheuer B."/>
            <person name="Brinkhoff T."/>
            <person name="Vollmers J."/>
            <person name="Dietrich S."/>
            <person name="Giebel H.A."/>
            <person name="Beardsley C."/>
            <person name="Sardemann C."/>
            <person name="Bakenhus I."/>
            <person name="Billerbeck S."/>
            <person name="Daniel R."/>
            <person name="Simon M."/>
        </authorList>
    </citation>
    <scope>NUCLEOTIDE SEQUENCE [LARGE SCALE GENOMIC DNA]</scope>
    <source>
        <strain evidence="2 3">RCA23</strain>
    </source>
</reference>
<dbReference type="Pfam" id="PF23976">
    <property type="entry name" value="DUF7302"/>
    <property type="match status" value="1"/>
</dbReference>